<evidence type="ECO:0000313" key="3">
    <source>
        <dbReference type="Proteomes" id="UP000023152"/>
    </source>
</evidence>
<comment type="caution">
    <text evidence="2">The sequence shown here is derived from an EMBL/GenBank/DDBJ whole genome shotgun (WGS) entry which is preliminary data.</text>
</comment>
<feature type="transmembrane region" description="Helical" evidence="1">
    <location>
        <begin position="21"/>
        <end position="47"/>
    </location>
</feature>
<organism evidence="2 3">
    <name type="scientific">Reticulomyxa filosa</name>
    <dbReference type="NCBI Taxonomy" id="46433"/>
    <lineage>
        <taxon>Eukaryota</taxon>
        <taxon>Sar</taxon>
        <taxon>Rhizaria</taxon>
        <taxon>Retaria</taxon>
        <taxon>Foraminifera</taxon>
        <taxon>Monothalamids</taxon>
        <taxon>Reticulomyxidae</taxon>
        <taxon>Reticulomyxa</taxon>
    </lineage>
</organism>
<dbReference type="EMBL" id="ASPP01013332">
    <property type="protein sequence ID" value="ETO19742.1"/>
    <property type="molecule type" value="Genomic_DNA"/>
</dbReference>
<evidence type="ECO:0000313" key="2">
    <source>
        <dbReference type="EMBL" id="ETO19742.1"/>
    </source>
</evidence>
<reference evidence="2 3" key="1">
    <citation type="journal article" date="2013" name="Curr. Biol.">
        <title>The Genome of the Foraminiferan Reticulomyxa filosa.</title>
        <authorList>
            <person name="Glockner G."/>
            <person name="Hulsmann N."/>
            <person name="Schleicher M."/>
            <person name="Noegel A.A."/>
            <person name="Eichinger L."/>
            <person name="Gallinger C."/>
            <person name="Pawlowski J."/>
            <person name="Sierra R."/>
            <person name="Euteneuer U."/>
            <person name="Pillet L."/>
            <person name="Moustafa A."/>
            <person name="Platzer M."/>
            <person name="Groth M."/>
            <person name="Szafranski K."/>
            <person name="Schliwa M."/>
        </authorList>
    </citation>
    <scope>NUCLEOTIDE SEQUENCE [LARGE SCALE GENOMIC DNA]</scope>
</reference>
<dbReference type="Proteomes" id="UP000023152">
    <property type="component" value="Unassembled WGS sequence"/>
</dbReference>
<feature type="transmembrane region" description="Helical" evidence="1">
    <location>
        <begin position="167"/>
        <end position="187"/>
    </location>
</feature>
<protein>
    <submittedName>
        <fullName evidence="2">Uncharacterized protein</fullName>
    </submittedName>
</protein>
<gene>
    <name evidence="2" type="ORF">RFI_17489</name>
</gene>
<keyword evidence="1" id="KW-1133">Transmembrane helix</keyword>
<feature type="transmembrane region" description="Helical" evidence="1">
    <location>
        <begin position="284"/>
        <end position="306"/>
    </location>
</feature>
<feature type="transmembrane region" description="Helical" evidence="1">
    <location>
        <begin position="207"/>
        <end position="227"/>
    </location>
</feature>
<feature type="transmembrane region" description="Helical" evidence="1">
    <location>
        <begin position="68"/>
        <end position="87"/>
    </location>
</feature>
<accession>X6N354</accession>
<evidence type="ECO:0000256" key="1">
    <source>
        <dbReference type="SAM" id="Phobius"/>
    </source>
</evidence>
<proteinExistence type="predicted"/>
<sequence length="458" mass="52040">MSFKTADLITKIFYLLPYYNIYTYFSALYVLLTAIVNTTLLSVWCASLRALSQYHYWLCLFFFKKKRAFIVEVFFQFLLLYGCGNNLGNVINPVTVSTISTTILKTKYLKYYAMESIKNNTAKTFIYILISISTCISTAAVVTIFYQNLKKEKNDVPVDLRIRIYTNLSMFFYWLCTLAIFAVVETATEDGYHFSTIYNNLDIKQRAQILIAKNTFVLGSCFLRIIISFRGSVFEYSPRVTWSATGLVALLFLSIIVVLIFAAVNLSESKTLINRQGRDMILITIMYAVIFIVDTFTGALLIFLFVQKLYQVLKVSYKETYIAHTKLALYNTGNVASLSPEIDIETELPRTTVPFKNVEVDLVRMMTKYTLLNSLCISLKTVIETTLGTPQVARGTVSLVALSVLSSFFLSIILWGLYLQTSFGADHYNKYCATCHIGLQNFTASFSKQKIKSEIAAL</sequence>
<keyword evidence="1" id="KW-0472">Membrane</keyword>
<dbReference type="AlphaFoldDB" id="X6N354"/>
<feature type="transmembrane region" description="Helical" evidence="1">
    <location>
        <begin position="397"/>
        <end position="418"/>
    </location>
</feature>
<name>X6N354_RETFI</name>
<feature type="transmembrane region" description="Helical" evidence="1">
    <location>
        <begin position="124"/>
        <end position="146"/>
    </location>
</feature>
<feature type="transmembrane region" description="Helical" evidence="1">
    <location>
        <begin position="239"/>
        <end position="264"/>
    </location>
</feature>
<keyword evidence="3" id="KW-1185">Reference proteome</keyword>
<keyword evidence="1" id="KW-0812">Transmembrane</keyword>